<dbReference type="SMART" id="SM00062">
    <property type="entry name" value="PBPb"/>
    <property type="match status" value="1"/>
</dbReference>
<dbReference type="Proteomes" id="UP001184230">
    <property type="component" value="Unassembled WGS sequence"/>
</dbReference>
<evidence type="ECO:0000313" key="5">
    <source>
        <dbReference type="Proteomes" id="UP001184230"/>
    </source>
</evidence>
<feature type="chain" id="PRO_5046078396" evidence="2">
    <location>
        <begin position="20"/>
        <end position="280"/>
    </location>
</feature>
<evidence type="ECO:0000256" key="2">
    <source>
        <dbReference type="SAM" id="SignalP"/>
    </source>
</evidence>
<evidence type="ECO:0000256" key="1">
    <source>
        <dbReference type="ARBA" id="ARBA00022729"/>
    </source>
</evidence>
<accession>A0ABU1N9Z3</accession>
<dbReference type="InterPro" id="IPR022448">
    <property type="entry name" value="Quinoprotein_dehydrogenase"/>
</dbReference>
<sequence>MQSAAALLLAMFAAGLCQAQGRPLDSVASVEPGALRVCAEPDNLPYSRQDQSGFENRIARLAADDLQLPLQYAWLPDRRGFVRKTLGANACDVIIGVPEGDERVLTTRAYYRSTYVFVQREDRTGDAPALSSFDDPRLPALRIGVQLVGNDLAATPPGYALARHGALRRVSGFTLNGDGPPALRMVRAVADGALDAAVVWGPQAGYFAAQAGTPLRMSPAPAPADLGMPFAFSIAMGVRKGDTAMQQRLDDFLRRRAADVDAILDAYFVPRIAAAAGDRP</sequence>
<dbReference type="Gene3D" id="3.40.190.10">
    <property type="entry name" value="Periplasmic binding protein-like II"/>
    <property type="match status" value="2"/>
</dbReference>
<dbReference type="InterPro" id="IPR001638">
    <property type="entry name" value="Solute-binding_3/MltF_N"/>
</dbReference>
<keyword evidence="1 2" id="KW-0732">Signal</keyword>
<dbReference type="PANTHER" id="PTHR35936">
    <property type="entry name" value="MEMBRANE-BOUND LYTIC MUREIN TRANSGLYCOSYLASE F"/>
    <property type="match status" value="1"/>
</dbReference>
<organism evidence="4 5">
    <name type="scientific">Variovorax soli</name>
    <dbReference type="NCBI Taxonomy" id="376815"/>
    <lineage>
        <taxon>Bacteria</taxon>
        <taxon>Pseudomonadati</taxon>
        <taxon>Pseudomonadota</taxon>
        <taxon>Betaproteobacteria</taxon>
        <taxon>Burkholderiales</taxon>
        <taxon>Comamonadaceae</taxon>
        <taxon>Variovorax</taxon>
    </lineage>
</organism>
<dbReference type="Pfam" id="PF00497">
    <property type="entry name" value="SBP_bac_3"/>
    <property type="match status" value="1"/>
</dbReference>
<dbReference type="PANTHER" id="PTHR35936:SF17">
    <property type="entry name" value="ARGININE-BINDING EXTRACELLULAR PROTEIN ARTP"/>
    <property type="match status" value="1"/>
</dbReference>
<gene>
    <name evidence="4" type="ORF">J2739_001025</name>
</gene>
<keyword evidence="5" id="KW-1185">Reference proteome</keyword>
<feature type="signal peptide" evidence="2">
    <location>
        <begin position="1"/>
        <end position="19"/>
    </location>
</feature>
<dbReference type="EMBL" id="JAVDRF010000002">
    <property type="protein sequence ID" value="MDR6535265.1"/>
    <property type="molecule type" value="Genomic_DNA"/>
</dbReference>
<dbReference type="SUPFAM" id="SSF53850">
    <property type="entry name" value="Periplasmic binding protein-like II"/>
    <property type="match status" value="1"/>
</dbReference>
<name>A0ABU1N9Z3_9BURK</name>
<protein>
    <submittedName>
        <fullName evidence="4">MxaJ protein</fullName>
    </submittedName>
</protein>
<reference evidence="4 5" key="1">
    <citation type="submission" date="2023-07" db="EMBL/GenBank/DDBJ databases">
        <title>Sorghum-associated microbial communities from plants grown in Nebraska, USA.</title>
        <authorList>
            <person name="Schachtman D."/>
        </authorList>
    </citation>
    <scope>NUCLEOTIDE SEQUENCE [LARGE SCALE GENOMIC DNA]</scope>
    <source>
        <strain evidence="4 5">DS1781</strain>
    </source>
</reference>
<dbReference type="RefSeq" id="WP_309899200.1">
    <property type="nucleotide sequence ID" value="NZ_JAVDRF010000002.1"/>
</dbReference>
<evidence type="ECO:0000313" key="4">
    <source>
        <dbReference type="EMBL" id="MDR6535265.1"/>
    </source>
</evidence>
<evidence type="ECO:0000259" key="3">
    <source>
        <dbReference type="SMART" id="SM00062"/>
    </source>
</evidence>
<feature type="domain" description="Solute-binding protein family 3/N-terminal" evidence="3">
    <location>
        <begin position="34"/>
        <end position="271"/>
    </location>
</feature>
<comment type="caution">
    <text evidence="4">The sequence shown here is derived from an EMBL/GenBank/DDBJ whole genome shotgun (WGS) entry which is preliminary data.</text>
</comment>
<dbReference type="NCBIfam" id="TIGR03871">
    <property type="entry name" value="ABC_peri_MoxJ_2"/>
    <property type="match status" value="1"/>
</dbReference>
<proteinExistence type="predicted"/>